<dbReference type="AlphaFoldDB" id="A0AAD7GSM2"/>
<dbReference type="Proteomes" id="UP001221757">
    <property type="component" value="Unassembled WGS sequence"/>
</dbReference>
<comment type="caution">
    <text evidence="1">The sequence shown here is derived from an EMBL/GenBank/DDBJ whole genome shotgun (WGS) entry which is preliminary data.</text>
</comment>
<organism evidence="1 2">
    <name type="scientific">Mycena rosella</name>
    <name type="common">Pink bonnet</name>
    <name type="synonym">Agaricus rosellus</name>
    <dbReference type="NCBI Taxonomy" id="1033263"/>
    <lineage>
        <taxon>Eukaryota</taxon>
        <taxon>Fungi</taxon>
        <taxon>Dikarya</taxon>
        <taxon>Basidiomycota</taxon>
        <taxon>Agaricomycotina</taxon>
        <taxon>Agaricomycetes</taxon>
        <taxon>Agaricomycetidae</taxon>
        <taxon>Agaricales</taxon>
        <taxon>Marasmiineae</taxon>
        <taxon>Mycenaceae</taxon>
        <taxon>Mycena</taxon>
    </lineage>
</organism>
<gene>
    <name evidence="1" type="ORF">B0H17DRAFT_1126759</name>
</gene>
<keyword evidence="2" id="KW-1185">Reference proteome</keyword>
<protein>
    <submittedName>
        <fullName evidence="1">Uncharacterized protein</fullName>
    </submittedName>
</protein>
<proteinExistence type="predicted"/>
<evidence type="ECO:0000313" key="1">
    <source>
        <dbReference type="EMBL" id="KAJ7704417.1"/>
    </source>
</evidence>
<reference evidence="1" key="1">
    <citation type="submission" date="2023-03" db="EMBL/GenBank/DDBJ databases">
        <title>Massive genome expansion in bonnet fungi (Mycena s.s.) driven by repeated elements and novel gene families across ecological guilds.</title>
        <authorList>
            <consortium name="Lawrence Berkeley National Laboratory"/>
            <person name="Harder C.B."/>
            <person name="Miyauchi S."/>
            <person name="Viragh M."/>
            <person name="Kuo A."/>
            <person name="Thoen E."/>
            <person name="Andreopoulos B."/>
            <person name="Lu D."/>
            <person name="Skrede I."/>
            <person name="Drula E."/>
            <person name="Henrissat B."/>
            <person name="Morin E."/>
            <person name="Kohler A."/>
            <person name="Barry K."/>
            <person name="LaButti K."/>
            <person name="Morin E."/>
            <person name="Salamov A."/>
            <person name="Lipzen A."/>
            <person name="Mereny Z."/>
            <person name="Hegedus B."/>
            <person name="Baldrian P."/>
            <person name="Stursova M."/>
            <person name="Weitz H."/>
            <person name="Taylor A."/>
            <person name="Grigoriev I.V."/>
            <person name="Nagy L.G."/>
            <person name="Martin F."/>
            <person name="Kauserud H."/>
        </authorList>
    </citation>
    <scope>NUCLEOTIDE SEQUENCE</scope>
    <source>
        <strain evidence="1">CBHHK067</strain>
    </source>
</reference>
<dbReference type="EMBL" id="JARKIE010000010">
    <property type="protein sequence ID" value="KAJ7704417.1"/>
    <property type="molecule type" value="Genomic_DNA"/>
</dbReference>
<name>A0AAD7GSM2_MYCRO</name>
<sequence length="200" mass="22365">MAVWEAAVCDQSALVASVYIQPLCPIIISSRPQEDISTGPQFMCVAIPSQSSEIEVPLITWEESDDLAHPVLWALPTVDFDDALGLTNCYSEITIYDHSGTHPEFFGTLGSDPGQTDFCPSGNQPDHSVISQWSQDGLELDEPWRTNWFDNQQNKGFKFQYTAGWSLEAILEISQDRLHGYKCIQRVGIPQMFQLSPLNP</sequence>
<accession>A0AAD7GSM2</accession>
<evidence type="ECO:0000313" key="2">
    <source>
        <dbReference type="Proteomes" id="UP001221757"/>
    </source>
</evidence>